<name>A0A2P8DAI0_9BACT</name>
<evidence type="ECO:0000313" key="2">
    <source>
        <dbReference type="Proteomes" id="UP000240572"/>
    </source>
</evidence>
<evidence type="ECO:0000313" key="1">
    <source>
        <dbReference type="EMBL" id="PSK94234.1"/>
    </source>
</evidence>
<proteinExistence type="predicted"/>
<gene>
    <name evidence="1" type="ORF">B0I18_101389</name>
</gene>
<reference evidence="1 2" key="1">
    <citation type="submission" date="2018-03" db="EMBL/GenBank/DDBJ databases">
        <title>Genomic Encyclopedia of Type Strains, Phase III (KMG-III): the genomes of soil and plant-associated and newly described type strains.</title>
        <authorList>
            <person name="Whitman W."/>
        </authorList>
    </citation>
    <scope>NUCLEOTIDE SEQUENCE [LARGE SCALE GENOMIC DNA]</scope>
    <source>
        <strain evidence="1 2">CGMCC 1.12700</strain>
    </source>
</reference>
<dbReference type="EMBL" id="PYGD01000001">
    <property type="protein sequence ID" value="PSK94234.1"/>
    <property type="molecule type" value="Genomic_DNA"/>
</dbReference>
<sequence length="74" mass="8359">MKKIKERLSRLEFQKNVIIMLTNQETEEVFGGATIAETNCDCGSIFCSKICSSIRPNTKPVDTWSCMTYMGLNC</sequence>
<evidence type="ECO:0008006" key="3">
    <source>
        <dbReference type="Google" id="ProtNLM"/>
    </source>
</evidence>
<dbReference type="AlphaFoldDB" id="A0A2P8DAI0"/>
<protein>
    <recommendedName>
        <fullName evidence="3">Natural product</fullName>
    </recommendedName>
</protein>
<accession>A0A2P8DAI0</accession>
<organism evidence="1 2">
    <name type="scientific">Taibaiella chishuiensis</name>
    <dbReference type="NCBI Taxonomy" id="1434707"/>
    <lineage>
        <taxon>Bacteria</taxon>
        <taxon>Pseudomonadati</taxon>
        <taxon>Bacteroidota</taxon>
        <taxon>Chitinophagia</taxon>
        <taxon>Chitinophagales</taxon>
        <taxon>Chitinophagaceae</taxon>
        <taxon>Taibaiella</taxon>
    </lineage>
</organism>
<dbReference type="Proteomes" id="UP000240572">
    <property type="component" value="Unassembled WGS sequence"/>
</dbReference>
<comment type="caution">
    <text evidence="1">The sequence shown here is derived from an EMBL/GenBank/DDBJ whole genome shotgun (WGS) entry which is preliminary data.</text>
</comment>
<keyword evidence="2" id="KW-1185">Reference proteome</keyword>